<comment type="caution">
    <text evidence="2">The sequence shown here is derived from an EMBL/GenBank/DDBJ whole genome shotgun (WGS) entry which is preliminary data.</text>
</comment>
<dbReference type="OrthoDB" id="5427091at2759"/>
<dbReference type="Proteomes" id="UP000226431">
    <property type="component" value="Unassembled WGS sequence"/>
</dbReference>
<proteinExistence type="predicted"/>
<organism evidence="2 3">
    <name type="scientific">Ophiocordyceps camponoti-rufipedis</name>
    <dbReference type="NCBI Taxonomy" id="2004952"/>
    <lineage>
        <taxon>Eukaryota</taxon>
        <taxon>Fungi</taxon>
        <taxon>Dikarya</taxon>
        <taxon>Ascomycota</taxon>
        <taxon>Pezizomycotina</taxon>
        <taxon>Sordariomycetes</taxon>
        <taxon>Hypocreomycetidae</taxon>
        <taxon>Hypocreales</taxon>
        <taxon>Ophiocordycipitaceae</taxon>
        <taxon>Ophiocordyceps</taxon>
    </lineage>
</organism>
<keyword evidence="1" id="KW-0812">Transmembrane</keyword>
<accession>A0A2C5ZE48</accession>
<name>A0A2C5ZE48_9HYPO</name>
<evidence type="ECO:0000256" key="1">
    <source>
        <dbReference type="SAM" id="Phobius"/>
    </source>
</evidence>
<sequence length="162" mass="18022">MDHAWRDSLLDTFRANLSATHGRHLARCWSHQDCRGCLDDDAGCSWCPLTWACVPNACPIPLLAPAYDARICPHPAERWELRSRPFGCRVSTTTSLTAVVAVLATILVALLTLLNVSALKRFRRRAANKPDWSHDSDYAWRAVLLPPDARERQPLLGNAAAP</sequence>
<evidence type="ECO:0008006" key="4">
    <source>
        <dbReference type="Google" id="ProtNLM"/>
    </source>
</evidence>
<feature type="transmembrane region" description="Helical" evidence="1">
    <location>
        <begin position="96"/>
        <end position="119"/>
    </location>
</feature>
<dbReference type="STRING" id="2004952.A0A2C5ZE48"/>
<dbReference type="EMBL" id="NJES01000096">
    <property type="protein sequence ID" value="PHH77992.1"/>
    <property type="molecule type" value="Genomic_DNA"/>
</dbReference>
<evidence type="ECO:0000313" key="2">
    <source>
        <dbReference type="EMBL" id="PHH77992.1"/>
    </source>
</evidence>
<reference evidence="2 3" key="1">
    <citation type="submission" date="2017-06" db="EMBL/GenBank/DDBJ databases">
        <title>Ant-infecting Ophiocordyceps genomes reveal a high diversity of potential behavioral manipulation genes and a possible major role for enterotoxins.</title>
        <authorList>
            <person name="De Bekker C."/>
            <person name="Evans H.C."/>
            <person name="Brachmann A."/>
            <person name="Hughes D.P."/>
        </authorList>
    </citation>
    <scope>NUCLEOTIDE SEQUENCE [LARGE SCALE GENOMIC DNA]</scope>
    <source>
        <strain evidence="2 3">Map16</strain>
    </source>
</reference>
<protein>
    <recommendedName>
        <fullName evidence="4">PSI domain-containing protein</fullName>
    </recommendedName>
</protein>
<keyword evidence="1" id="KW-1133">Transmembrane helix</keyword>
<keyword evidence="3" id="KW-1185">Reference proteome</keyword>
<gene>
    <name evidence="2" type="ORF">CDD80_7503</name>
</gene>
<evidence type="ECO:0000313" key="3">
    <source>
        <dbReference type="Proteomes" id="UP000226431"/>
    </source>
</evidence>
<keyword evidence="1" id="KW-0472">Membrane</keyword>
<dbReference type="AlphaFoldDB" id="A0A2C5ZE48"/>